<keyword evidence="1" id="KW-0812">Transmembrane</keyword>
<protein>
    <submittedName>
        <fullName evidence="2">Uncharacterized protein</fullName>
    </submittedName>
</protein>
<reference evidence="2 3" key="1">
    <citation type="submission" date="2021-10" db="EMBL/GenBank/DDBJ databases">
        <title>Anaerobic single-cell dispensing facilitates the cultivation of human gut bacteria.</title>
        <authorList>
            <person name="Afrizal A."/>
        </authorList>
    </citation>
    <scope>NUCLEOTIDE SEQUENCE [LARGE SCALE GENOMIC DNA]</scope>
    <source>
        <strain evidence="2 3">CLA-AA-H223</strain>
    </source>
</reference>
<comment type="caution">
    <text evidence="2">The sequence shown here is derived from an EMBL/GenBank/DDBJ whole genome shotgun (WGS) entry which is preliminary data.</text>
</comment>
<dbReference type="RefSeq" id="WP_166444380.1">
    <property type="nucleotide sequence ID" value="NZ_CP186860.1"/>
</dbReference>
<keyword evidence="1" id="KW-1133">Transmembrane helix</keyword>
<dbReference type="Proteomes" id="UP001199236">
    <property type="component" value="Unassembled WGS sequence"/>
</dbReference>
<dbReference type="GeneID" id="90661670"/>
<keyword evidence="1" id="KW-0472">Membrane</keyword>
<feature type="transmembrane region" description="Helical" evidence="1">
    <location>
        <begin position="6"/>
        <end position="25"/>
    </location>
</feature>
<proteinExistence type="predicted"/>
<organism evidence="2 3">
    <name type="scientific">Faecalibacterium hominis</name>
    <name type="common">ex Afrizal et al. 2022</name>
    <dbReference type="NCBI Taxonomy" id="2881265"/>
    <lineage>
        <taxon>Bacteria</taxon>
        <taxon>Bacillati</taxon>
        <taxon>Bacillota</taxon>
        <taxon>Clostridia</taxon>
        <taxon>Eubacteriales</taxon>
        <taxon>Oscillospiraceae</taxon>
        <taxon>Faecalibacterium</taxon>
    </lineage>
</organism>
<keyword evidence="3" id="KW-1185">Reference proteome</keyword>
<gene>
    <name evidence="2" type="ORF">LKD34_03095</name>
</gene>
<sequence length="51" mass="5780">MKKLPNAVKWLIIVVVLALMGWMLVKVNDRASRVKMPEPDNSLGIYRKADA</sequence>
<evidence type="ECO:0000313" key="2">
    <source>
        <dbReference type="EMBL" id="MCC2212492.1"/>
    </source>
</evidence>
<dbReference type="EMBL" id="JAJEQO010000003">
    <property type="protein sequence ID" value="MCC2212492.1"/>
    <property type="molecule type" value="Genomic_DNA"/>
</dbReference>
<accession>A0ABS8FGQ3</accession>
<evidence type="ECO:0000256" key="1">
    <source>
        <dbReference type="SAM" id="Phobius"/>
    </source>
</evidence>
<evidence type="ECO:0000313" key="3">
    <source>
        <dbReference type="Proteomes" id="UP001199236"/>
    </source>
</evidence>
<name>A0ABS8FGQ3_9FIRM</name>